<keyword evidence="5 12" id="KW-0648">Protein biosynthesis</keyword>
<dbReference type="PANTHER" id="PTHR43512:SF4">
    <property type="entry name" value="TRANSLATION FACTOR GUF1 HOMOLOG, CHLOROPLASTIC"/>
    <property type="match status" value="1"/>
</dbReference>
<comment type="similarity">
    <text evidence="1 12">Belongs to the TRAFAC class translation factor GTPase superfamily. Classic translation factor GTPase family. LepA subfamily.</text>
</comment>
<dbReference type="Gene3D" id="3.40.50.300">
    <property type="entry name" value="P-loop containing nucleotide triphosphate hydrolases"/>
    <property type="match status" value="1"/>
</dbReference>
<dbReference type="InterPro" id="IPR027417">
    <property type="entry name" value="P-loop_NTPase"/>
</dbReference>
<accession>A0A4V7IAE5</accession>
<dbReference type="Gene3D" id="2.40.30.10">
    <property type="entry name" value="Translation factors"/>
    <property type="match status" value="1"/>
</dbReference>
<evidence type="ECO:0000256" key="8">
    <source>
        <dbReference type="ARBA" id="ARBA00050293"/>
    </source>
</evidence>
<dbReference type="GO" id="GO:0005525">
    <property type="term" value="F:GTP binding"/>
    <property type="evidence" value="ECO:0007669"/>
    <property type="project" value="UniProtKB-UniRule"/>
</dbReference>
<dbReference type="CDD" id="cd01890">
    <property type="entry name" value="LepA"/>
    <property type="match status" value="1"/>
</dbReference>
<dbReference type="PROSITE" id="PS00301">
    <property type="entry name" value="G_TR_1"/>
    <property type="match status" value="1"/>
</dbReference>
<dbReference type="GO" id="GO:0097216">
    <property type="term" value="F:guanosine tetraphosphate binding"/>
    <property type="evidence" value="ECO:0007669"/>
    <property type="project" value="UniProtKB-ARBA"/>
</dbReference>
<dbReference type="SUPFAM" id="SSF54980">
    <property type="entry name" value="EF-G C-terminal domain-like"/>
    <property type="match status" value="2"/>
</dbReference>
<dbReference type="InterPro" id="IPR031157">
    <property type="entry name" value="G_TR_CS"/>
</dbReference>
<dbReference type="FunFam" id="2.40.30.10:FF:000015">
    <property type="entry name" value="Translation factor GUF1, mitochondrial"/>
    <property type="match status" value="1"/>
</dbReference>
<dbReference type="NCBIfam" id="TIGR00231">
    <property type="entry name" value="small_GTP"/>
    <property type="match status" value="1"/>
</dbReference>
<proteinExistence type="inferred from homology"/>
<dbReference type="CDD" id="cd03699">
    <property type="entry name" value="EF4_II"/>
    <property type="match status" value="1"/>
</dbReference>
<comment type="catalytic activity">
    <reaction evidence="8 12">
        <text>GTP + H2O = GDP + phosphate + H(+)</text>
        <dbReference type="Rhea" id="RHEA:19669"/>
        <dbReference type="ChEBI" id="CHEBI:15377"/>
        <dbReference type="ChEBI" id="CHEBI:15378"/>
        <dbReference type="ChEBI" id="CHEBI:37565"/>
        <dbReference type="ChEBI" id="CHEBI:43474"/>
        <dbReference type="ChEBI" id="CHEBI:58189"/>
        <dbReference type="EC" id="3.6.5.n1"/>
    </reaction>
</comment>
<keyword evidence="6 12" id="KW-0342">GTP-binding</keyword>
<keyword evidence="7 12" id="KW-0472">Membrane</keyword>
<keyword evidence="4 12" id="KW-0378">Hydrolase</keyword>
<gene>
    <name evidence="12" type="primary">lepA</name>
    <name evidence="14" type="ORF">F542_12870</name>
</gene>
<dbReference type="FunFam" id="3.40.50.300:FF:000078">
    <property type="entry name" value="Elongation factor 4"/>
    <property type="match status" value="1"/>
</dbReference>
<dbReference type="GO" id="GO:0043022">
    <property type="term" value="F:ribosome binding"/>
    <property type="evidence" value="ECO:0007669"/>
    <property type="project" value="UniProtKB-UniRule"/>
</dbReference>
<protein>
    <recommendedName>
        <fullName evidence="11 12">Elongation factor 4</fullName>
        <shortName evidence="12">EF-4</shortName>
        <ecNumber evidence="11 12">3.6.5.n1</ecNumber>
    </recommendedName>
    <alternativeName>
        <fullName evidence="12">Ribosomal back-translocase LepA</fullName>
    </alternativeName>
</protein>
<dbReference type="Gene3D" id="3.30.70.240">
    <property type="match status" value="1"/>
</dbReference>
<dbReference type="PANTHER" id="PTHR43512">
    <property type="entry name" value="TRANSLATION FACTOR GUF1-RELATED"/>
    <property type="match status" value="1"/>
</dbReference>
<evidence type="ECO:0000256" key="6">
    <source>
        <dbReference type="ARBA" id="ARBA00023134"/>
    </source>
</evidence>
<dbReference type="SUPFAM" id="SSF52540">
    <property type="entry name" value="P-loop containing nucleoside triphosphate hydrolases"/>
    <property type="match status" value="1"/>
</dbReference>
<comment type="function">
    <text evidence="9 12">Required for accurate and efficient protein synthesis under certain stress conditions. May act as a fidelity factor of the translation reaction, by catalyzing a one-codon backward translocation of tRNAs on improperly translocated ribosomes. Back-translocation proceeds from a post-translocation (POST) complex to a pre-translocation (PRE) complex, thus giving elongation factor G a second chance to translocate the tRNAs correctly. Binds to ribosomes in a GTP-dependent manner.</text>
</comment>
<dbReference type="InterPro" id="IPR006297">
    <property type="entry name" value="EF-4"/>
</dbReference>
<dbReference type="CDD" id="cd16260">
    <property type="entry name" value="EF4_III"/>
    <property type="match status" value="1"/>
</dbReference>
<dbReference type="NCBIfam" id="TIGR01393">
    <property type="entry name" value="lepA"/>
    <property type="match status" value="1"/>
</dbReference>
<dbReference type="Pfam" id="PF03144">
    <property type="entry name" value="GTP_EFTU_D2"/>
    <property type="match status" value="1"/>
</dbReference>
<evidence type="ECO:0000256" key="2">
    <source>
        <dbReference type="ARBA" id="ARBA00022475"/>
    </source>
</evidence>
<dbReference type="GO" id="GO:0045727">
    <property type="term" value="P:positive regulation of translation"/>
    <property type="evidence" value="ECO:0007669"/>
    <property type="project" value="UniProtKB-UniRule"/>
</dbReference>
<dbReference type="InterPro" id="IPR013842">
    <property type="entry name" value="LepA_CTD"/>
</dbReference>
<dbReference type="InterPro" id="IPR035654">
    <property type="entry name" value="LepA_IV"/>
</dbReference>
<dbReference type="InterPro" id="IPR000795">
    <property type="entry name" value="T_Tr_GTP-bd_dom"/>
</dbReference>
<keyword evidence="3 12" id="KW-0547">Nucleotide-binding</keyword>
<dbReference type="Proteomes" id="UP000019091">
    <property type="component" value="Chromosome"/>
</dbReference>
<name>A0A4V7IAE5_BIBTR</name>
<dbReference type="EC" id="3.6.5.n1" evidence="11 12"/>
<evidence type="ECO:0000256" key="7">
    <source>
        <dbReference type="ARBA" id="ARBA00023136"/>
    </source>
</evidence>
<dbReference type="FunFam" id="3.30.70.2570:FF:000001">
    <property type="entry name" value="Translation factor GUF1, mitochondrial"/>
    <property type="match status" value="1"/>
</dbReference>
<feature type="domain" description="Tr-type G" evidence="13">
    <location>
        <begin position="30"/>
        <end position="212"/>
    </location>
</feature>
<dbReference type="AlphaFoldDB" id="A0A4V7IAE5"/>
<dbReference type="GO" id="GO:0003924">
    <property type="term" value="F:GTPase activity"/>
    <property type="evidence" value="ECO:0007669"/>
    <property type="project" value="UniProtKB-UniRule"/>
</dbReference>
<dbReference type="InterPro" id="IPR038363">
    <property type="entry name" value="LepA_C_sf"/>
</dbReference>
<evidence type="ECO:0000313" key="14">
    <source>
        <dbReference type="EMBL" id="AHG82005.1"/>
    </source>
</evidence>
<dbReference type="Pfam" id="PF00679">
    <property type="entry name" value="EFG_C"/>
    <property type="match status" value="1"/>
</dbReference>
<evidence type="ECO:0000259" key="13">
    <source>
        <dbReference type="PROSITE" id="PS51722"/>
    </source>
</evidence>
<feature type="binding site" evidence="12">
    <location>
        <begin position="159"/>
        <end position="162"/>
    </location>
    <ligand>
        <name>GTP</name>
        <dbReference type="ChEBI" id="CHEBI:37565"/>
    </ligand>
</feature>
<dbReference type="PRINTS" id="PR00315">
    <property type="entry name" value="ELONGATNFCT"/>
</dbReference>
<dbReference type="InterPro" id="IPR035647">
    <property type="entry name" value="EFG_III/V"/>
</dbReference>
<keyword evidence="2 12" id="KW-1003">Cell membrane</keyword>
<dbReference type="InterPro" id="IPR004161">
    <property type="entry name" value="EFTu-like_2"/>
</dbReference>
<evidence type="ECO:0000256" key="4">
    <source>
        <dbReference type="ARBA" id="ARBA00022801"/>
    </source>
</evidence>
<dbReference type="InterPro" id="IPR005225">
    <property type="entry name" value="Small_GTP-bd"/>
</dbReference>
<dbReference type="Pfam" id="PF06421">
    <property type="entry name" value="LepA_C"/>
    <property type="match status" value="1"/>
</dbReference>
<dbReference type="KEGG" id="btre:F542_12870"/>
<evidence type="ECO:0000256" key="12">
    <source>
        <dbReference type="HAMAP-Rule" id="MF_00071"/>
    </source>
</evidence>
<dbReference type="FunFam" id="3.30.70.870:FF:000004">
    <property type="entry name" value="Translation factor GUF1, mitochondrial"/>
    <property type="match status" value="1"/>
</dbReference>
<evidence type="ECO:0000256" key="9">
    <source>
        <dbReference type="ARBA" id="ARBA00057626"/>
    </source>
</evidence>
<evidence type="ECO:0000256" key="1">
    <source>
        <dbReference type="ARBA" id="ARBA00005454"/>
    </source>
</evidence>
<dbReference type="Gene3D" id="3.30.70.870">
    <property type="entry name" value="Elongation Factor G (Translational Gtpase), domain 3"/>
    <property type="match status" value="1"/>
</dbReference>
<evidence type="ECO:0000313" key="15">
    <source>
        <dbReference type="Proteomes" id="UP000019091"/>
    </source>
</evidence>
<dbReference type="HAMAP" id="MF_00071">
    <property type="entry name" value="LepA"/>
    <property type="match status" value="1"/>
</dbReference>
<dbReference type="GO" id="GO:0005886">
    <property type="term" value="C:plasma membrane"/>
    <property type="evidence" value="ECO:0007669"/>
    <property type="project" value="UniProtKB-SubCell"/>
</dbReference>
<keyword evidence="14" id="KW-0251">Elongation factor</keyword>
<dbReference type="EMBL" id="CP006954">
    <property type="protein sequence ID" value="AHG82005.1"/>
    <property type="molecule type" value="Genomic_DNA"/>
</dbReference>
<evidence type="ECO:0000256" key="5">
    <source>
        <dbReference type="ARBA" id="ARBA00022917"/>
    </source>
</evidence>
<dbReference type="Gene3D" id="3.30.70.2570">
    <property type="entry name" value="Elongation factor 4, C-terminal domain"/>
    <property type="match status" value="1"/>
</dbReference>
<comment type="similarity">
    <text evidence="10">Belongs to the GTP-binding elongation factor family. LepA subfamily.</text>
</comment>
<dbReference type="Pfam" id="PF00009">
    <property type="entry name" value="GTP_EFTU"/>
    <property type="match status" value="1"/>
</dbReference>
<evidence type="ECO:0000256" key="10">
    <source>
        <dbReference type="ARBA" id="ARBA00061052"/>
    </source>
</evidence>
<organism evidence="14 15">
    <name type="scientific">Bibersteinia trehalosi USDA-ARS-USMARC-188</name>
    <dbReference type="NCBI Taxonomy" id="1263829"/>
    <lineage>
        <taxon>Bacteria</taxon>
        <taxon>Pseudomonadati</taxon>
        <taxon>Pseudomonadota</taxon>
        <taxon>Gammaproteobacteria</taxon>
        <taxon>Pasteurellales</taxon>
        <taxon>Pasteurellaceae</taxon>
        <taxon>Bibersteinia</taxon>
    </lineage>
</organism>
<dbReference type="InterPro" id="IPR000640">
    <property type="entry name" value="EFG_V-like"/>
</dbReference>
<evidence type="ECO:0000256" key="11">
    <source>
        <dbReference type="ARBA" id="ARBA00066744"/>
    </source>
</evidence>
<dbReference type="CDD" id="cd03709">
    <property type="entry name" value="lepA_C"/>
    <property type="match status" value="1"/>
</dbReference>
<dbReference type="FunFam" id="3.30.70.240:FF:000005">
    <property type="entry name" value="Elongation factor 4"/>
    <property type="match status" value="1"/>
</dbReference>
<reference evidence="14 15" key="1">
    <citation type="journal article" date="2014" name="Genome Announc.">
        <title>Complete Closed Genome Sequences of Three Bibersteinia trehalosi Nasopharyngeal Isolates from Cattle with Shipping Fever.</title>
        <authorList>
            <person name="Harhay G.P."/>
            <person name="McVey D.S."/>
            <person name="Koren S."/>
            <person name="Phillippy A.M."/>
            <person name="Bono J."/>
            <person name="Harhay D.M."/>
            <person name="Clawson M.L."/>
            <person name="Heaton M.P."/>
            <person name="Chitko-McKown C.G."/>
            <person name="Korlach J."/>
            <person name="Smith T.P."/>
        </authorList>
    </citation>
    <scope>NUCLEOTIDE SEQUENCE [LARGE SCALE GENOMIC DNA]</scope>
    <source>
        <strain evidence="14 15">USDA-ARS-USMARC-188</strain>
    </source>
</reference>
<evidence type="ECO:0000256" key="3">
    <source>
        <dbReference type="ARBA" id="ARBA00022741"/>
    </source>
</evidence>
<feature type="binding site" evidence="12">
    <location>
        <begin position="42"/>
        <end position="47"/>
    </location>
    <ligand>
        <name>GTP</name>
        <dbReference type="ChEBI" id="CHEBI:37565"/>
    </ligand>
</feature>
<sequence length="625" mass="69587">MAQFQVKSADYFFLQRQRLKQDNFCPMNMKNIRNFSIIAHIDHGKSTLSDRLIQTCGGLSDREMQEQVLDSMDLEKERGITIKAQSVTLNYKAKDGETYQLNFIDTPGHVDFSYEVSRSLAACEGALLVVDAGQGVEAQTLANCYTAIEMDLEVVPILNKIDLPAAEPERVAEEIEDIVGIDAIDAVRCSAKTGVGIEDVLEDIVHKIPAPEGDPEAPLQALIIDSWFDNYLGVVSLVRVKNGVIKKGDKIKVMSTGQSYNVDRLGIFTPKQVDTTELKTGEVGWVVCAIKDILGAPVGDTLTHHHNSATEVLPGFKKVKPQVYAGLFPISSDDYEAFRDALGKLSLNDASLFYEPENSTALGFGFRCGFLGLLHMEIIQERLEREYDLDLITTAPTVIYEVVQTNGEIVYVDSPSKLPPISNIAEIREPIAECNMLVPQEYLGNVITLCVEKRGVQTNMVYHGNQVALTYEIPMGEVVLDFFDRLKSTSRGYASLDYGFKRFQADDMVRVDIMINGDRVDALALIVHRANAMYRGRELVEKMKELIPRQQFDIAIQAAIGNQIIARSTVKQLRKNVLAKCYGGDVSRKKKLLQKQKEGKKRMKSLGNVEVPQEAFLAILHVGKD</sequence>
<comment type="subcellular location">
    <subcellularLocation>
        <location evidence="12">Cell membrane</location>
        <topology evidence="12">Peripheral membrane protein</topology>
        <orientation evidence="12">Cytoplasmic side</orientation>
    </subcellularLocation>
</comment>
<dbReference type="GO" id="GO:0003746">
    <property type="term" value="F:translation elongation factor activity"/>
    <property type="evidence" value="ECO:0007669"/>
    <property type="project" value="UniProtKB-UniRule"/>
</dbReference>
<dbReference type="PROSITE" id="PS51722">
    <property type="entry name" value="G_TR_2"/>
    <property type="match status" value="1"/>
</dbReference>